<evidence type="ECO:0000313" key="2">
    <source>
        <dbReference type="Proteomes" id="UP000501690"/>
    </source>
</evidence>
<dbReference type="EMBL" id="CP039345">
    <property type="protein sequence ID" value="QCD77637.1"/>
    <property type="molecule type" value="Genomic_DNA"/>
</dbReference>
<organism evidence="1 2">
    <name type="scientific">Vigna unguiculata</name>
    <name type="common">Cowpea</name>
    <dbReference type="NCBI Taxonomy" id="3917"/>
    <lineage>
        <taxon>Eukaryota</taxon>
        <taxon>Viridiplantae</taxon>
        <taxon>Streptophyta</taxon>
        <taxon>Embryophyta</taxon>
        <taxon>Tracheophyta</taxon>
        <taxon>Spermatophyta</taxon>
        <taxon>Magnoliopsida</taxon>
        <taxon>eudicotyledons</taxon>
        <taxon>Gunneridae</taxon>
        <taxon>Pentapetalae</taxon>
        <taxon>rosids</taxon>
        <taxon>fabids</taxon>
        <taxon>Fabales</taxon>
        <taxon>Fabaceae</taxon>
        <taxon>Papilionoideae</taxon>
        <taxon>50 kb inversion clade</taxon>
        <taxon>NPAAA clade</taxon>
        <taxon>indigoferoid/millettioid clade</taxon>
        <taxon>Phaseoleae</taxon>
        <taxon>Vigna</taxon>
    </lineage>
</organism>
<keyword evidence="2" id="KW-1185">Reference proteome</keyword>
<proteinExistence type="predicted"/>
<sequence>MSVAALIGSSRFNLCLPVSLIGQVAMVGGLEWAEEELRSQTLIGGLRTTASGNGGSSTRRKKKDGVVTATQFLVTIGVTGDDSAGVAIVAGDLVLNENEDGKS</sequence>
<accession>A0A4D6KPR3</accession>
<name>A0A4D6KPR3_VIGUN</name>
<dbReference type="AlphaFoldDB" id="A0A4D6KPR3"/>
<gene>
    <name evidence="1" type="ORF">DEO72_LG1g1263</name>
</gene>
<evidence type="ECO:0000313" key="1">
    <source>
        <dbReference type="EMBL" id="QCD77637.1"/>
    </source>
</evidence>
<dbReference type="Proteomes" id="UP000501690">
    <property type="component" value="Linkage Group LG1"/>
</dbReference>
<protein>
    <submittedName>
        <fullName evidence="1">Uncharacterized protein</fullName>
    </submittedName>
</protein>
<reference evidence="1 2" key="1">
    <citation type="submission" date="2019-04" db="EMBL/GenBank/DDBJ databases">
        <title>An improved genome assembly and genetic linkage map for asparagus bean, Vigna unguiculata ssp. sesquipedialis.</title>
        <authorList>
            <person name="Xia Q."/>
            <person name="Zhang R."/>
            <person name="Dong Y."/>
        </authorList>
    </citation>
    <scope>NUCLEOTIDE SEQUENCE [LARGE SCALE GENOMIC DNA]</scope>
    <source>
        <tissue evidence="1">Leaf</tissue>
    </source>
</reference>